<gene>
    <name evidence="2" type="ORF">BDY17DRAFT_294162</name>
</gene>
<feature type="region of interest" description="Disordered" evidence="1">
    <location>
        <begin position="340"/>
        <end position="360"/>
    </location>
</feature>
<dbReference type="EMBL" id="MU001633">
    <property type="protein sequence ID" value="KAF2485743.1"/>
    <property type="molecule type" value="Genomic_DNA"/>
</dbReference>
<name>A0A6A6Q246_9PEZI</name>
<organism evidence="2 3">
    <name type="scientific">Neohortaea acidophila</name>
    <dbReference type="NCBI Taxonomy" id="245834"/>
    <lineage>
        <taxon>Eukaryota</taxon>
        <taxon>Fungi</taxon>
        <taxon>Dikarya</taxon>
        <taxon>Ascomycota</taxon>
        <taxon>Pezizomycotina</taxon>
        <taxon>Dothideomycetes</taxon>
        <taxon>Dothideomycetidae</taxon>
        <taxon>Mycosphaerellales</taxon>
        <taxon>Teratosphaeriaceae</taxon>
        <taxon>Neohortaea</taxon>
    </lineage>
</organism>
<evidence type="ECO:0000313" key="3">
    <source>
        <dbReference type="Proteomes" id="UP000799767"/>
    </source>
</evidence>
<protein>
    <recommendedName>
        <fullName evidence="4">F-box domain-containing protein</fullName>
    </recommendedName>
</protein>
<feature type="compositionally biased region" description="Polar residues" evidence="1">
    <location>
        <begin position="34"/>
        <end position="44"/>
    </location>
</feature>
<dbReference type="OrthoDB" id="4194555at2759"/>
<sequence>MEDSSGGAGKAATSSWLLSPSRRPSQSSAVAGPASSSTEPTNTQRSRRRRVLGRLVRSGSDPRNTNVPSPFNAEAPDFIPQSLPKTPSKRKASSFSKSGRASQSDSDMAFITPSPTDPPLIRAAEIMFPGQAGLRFTSPSPIPELAMSSSEESDDTEFPNFQLVAPARRESNRTARPGYLNFTSRLRAAEMRKRQDPAHMTSAILLYPEDTLTDVATPMSGASRVRYLPLCPASMSVNGAAAYGTDGASSSLLTVLPSHCDFVQRSERADAYTQVVWPSGELPVELFDLITTHLARDDVKTMRLVNREFEQKVAHTLFHTSVVPFNTEIYDMIDEDRKSVNRGPQFHGKGKAKMGSMPRSMDEAGLGQELGGLQWQNAKEDKEGKVYKGHGLRVFRGFGPHIKRFGMTFEISEQQLAWPPTKKNLDHIQAYYGSYDWPSLDYTRFATLAGLENTADETSRMKAAFSNLEIVQELALSIDSGLGWLNGPDKSLRTLLLDQPTPVFGSSFSMPDRSAQNAQAFWTALHQSQASFDPIMNIKEMTLDHRPCLVQPTEIEGLRDNIYSNTQLWSSISSNKISSVLPNSPTGFGVLYATANQTGSDGSPKQSLAPGCLSKEQREWLLETQWAQQAFLESYMLAVIDNPLTFQNITTLNFARVSSRFLQMLSRDSFWKGLPHLAEVILRISPDWRTVEKDDAGFATTTQNSPSDAVRCLHKEILQGCVAPRQSIKKLTVGWAGGGEHAPGMFARNNNVLPAPITRVEHCTANSSIFGLLFPHVEHLTLTNCWLSPPVLEGLIKAHSQKALKKLTLDSVSLTTHPKFPNFGGAHLLNPQAPPPLALAGAPQQQLTAQQINAMVQQQIAQTQQQLIAHAQANPQAAPAIAQFLAGPPNPHTAPAANSHWTAGYRDGSWPQIIDLISPGTTFQDYRPAPAPWEEQIPARPQTSLRTIEFKSCGYVKLPNHTGFDQLALEAPAPLRATHSAWFRARHSRLKPSMMTSGDRNLGQIVQSMPPREMNALLFAWGFTEGWQDAAKAEEAEFDGFLPGGTGRFSGVVERGMALVGPSHPGTPRI</sequence>
<evidence type="ECO:0008006" key="4">
    <source>
        <dbReference type="Google" id="ProtNLM"/>
    </source>
</evidence>
<reference evidence="2" key="1">
    <citation type="journal article" date="2020" name="Stud. Mycol.">
        <title>101 Dothideomycetes genomes: a test case for predicting lifestyles and emergence of pathogens.</title>
        <authorList>
            <person name="Haridas S."/>
            <person name="Albert R."/>
            <person name="Binder M."/>
            <person name="Bloem J."/>
            <person name="Labutti K."/>
            <person name="Salamov A."/>
            <person name="Andreopoulos B."/>
            <person name="Baker S."/>
            <person name="Barry K."/>
            <person name="Bills G."/>
            <person name="Bluhm B."/>
            <person name="Cannon C."/>
            <person name="Castanera R."/>
            <person name="Culley D."/>
            <person name="Daum C."/>
            <person name="Ezra D."/>
            <person name="Gonzalez J."/>
            <person name="Henrissat B."/>
            <person name="Kuo A."/>
            <person name="Liang C."/>
            <person name="Lipzen A."/>
            <person name="Lutzoni F."/>
            <person name="Magnuson J."/>
            <person name="Mondo S."/>
            <person name="Nolan M."/>
            <person name="Ohm R."/>
            <person name="Pangilinan J."/>
            <person name="Park H.-J."/>
            <person name="Ramirez L."/>
            <person name="Alfaro M."/>
            <person name="Sun H."/>
            <person name="Tritt A."/>
            <person name="Yoshinaga Y."/>
            <person name="Zwiers L.-H."/>
            <person name="Turgeon B."/>
            <person name="Goodwin S."/>
            <person name="Spatafora J."/>
            <person name="Crous P."/>
            <person name="Grigoriev I."/>
        </authorList>
    </citation>
    <scope>NUCLEOTIDE SEQUENCE</scope>
    <source>
        <strain evidence="2">CBS 113389</strain>
    </source>
</reference>
<feature type="compositionally biased region" description="Low complexity" evidence="1">
    <location>
        <begin position="10"/>
        <end position="28"/>
    </location>
</feature>
<feature type="region of interest" description="Disordered" evidence="1">
    <location>
        <begin position="1"/>
        <end position="114"/>
    </location>
</feature>
<proteinExistence type="predicted"/>
<dbReference type="AlphaFoldDB" id="A0A6A6Q246"/>
<evidence type="ECO:0000256" key="1">
    <source>
        <dbReference type="SAM" id="MobiDB-lite"/>
    </source>
</evidence>
<dbReference type="GeneID" id="54474097"/>
<feature type="compositionally biased region" description="Polar residues" evidence="1">
    <location>
        <begin position="93"/>
        <end position="106"/>
    </location>
</feature>
<accession>A0A6A6Q246</accession>
<dbReference type="Proteomes" id="UP000799767">
    <property type="component" value="Unassembled WGS sequence"/>
</dbReference>
<keyword evidence="3" id="KW-1185">Reference proteome</keyword>
<dbReference type="RefSeq" id="XP_033592312.1">
    <property type="nucleotide sequence ID" value="XM_033733095.1"/>
</dbReference>
<evidence type="ECO:0000313" key="2">
    <source>
        <dbReference type="EMBL" id="KAF2485743.1"/>
    </source>
</evidence>